<dbReference type="InterPro" id="IPR000073">
    <property type="entry name" value="AB_hydrolase_1"/>
</dbReference>
<sequence length="637" mass="70516">MLQVTAFVVIAWLLIRISATTSVVPTYKIPTNCNASCQRSIEEALAVDRAGWVNPNVSTDPFYTNPTNLSDYAAGEIIRWEDVPSKAFTTIDYETPPATTLSRFLYMTEDIDGNPIPASGFLLLPFTNQDGKSKPLRTVVWTHGTAGITRQCAPSNNKKLYYEWEGPFALVQQGYAVIAPDYAGQGSDIPMGFMYESGAMHAKDVSFALKAVRSMLQDRITHEWVVVGHSEGGMTAWRVNERERYNATGGFLGAVSGAPALRPLSLIPQSWRLAGDGPVHDVVSIFVLQSISRSYELVKLEDYISDIVASRIPLAQQGCLAAGGVVYGNLTLPELYKNTSWIEHPDVVDWQKRFNGAGPYELAAPMLVLQGTGDELVYANLTEWDYDQTCKTFPHSMMQLYMYPELNHDFAFIAGQAQYLPWVKDRFEHKVFAQELEKAGHDGYSFDKPDSPLDIGEADIKTQLISVAKKNLRVTRRPFCYLNNYVSLYFDQSGCSIVHAQNSGEPVNIPYIVEVVCSLKGGSTESLKVHHPIPAYMADRPGITHALGAEQPASLSEAFAVPSYDIADQLIQAFNIIHPAYPVLCLIKQDPCSVSRGSGIYLGVADRLSDDADYENDRMNLVRALLLLGIWQKGPKD</sequence>
<dbReference type="SUPFAM" id="SSF53474">
    <property type="entry name" value="alpha/beta-Hydrolases"/>
    <property type="match status" value="1"/>
</dbReference>
<evidence type="ECO:0000256" key="1">
    <source>
        <dbReference type="SAM" id="SignalP"/>
    </source>
</evidence>
<keyword evidence="1" id="KW-0732">Signal</keyword>
<gene>
    <name evidence="3" type="ORF">BDV23DRAFT_179625</name>
</gene>
<dbReference type="GO" id="GO:0016042">
    <property type="term" value="P:lipid catabolic process"/>
    <property type="evidence" value="ECO:0007669"/>
    <property type="project" value="InterPro"/>
</dbReference>
<dbReference type="PANTHER" id="PTHR34853">
    <property type="match status" value="1"/>
</dbReference>
<evidence type="ECO:0000259" key="2">
    <source>
        <dbReference type="Pfam" id="PF12697"/>
    </source>
</evidence>
<dbReference type="Gene3D" id="3.40.50.1820">
    <property type="entry name" value="alpha/beta hydrolase"/>
    <property type="match status" value="2"/>
</dbReference>
<dbReference type="GO" id="GO:0004806">
    <property type="term" value="F:triacylglycerol lipase activity"/>
    <property type="evidence" value="ECO:0007669"/>
    <property type="project" value="InterPro"/>
</dbReference>
<keyword evidence="3" id="KW-0378">Hydrolase</keyword>
<evidence type="ECO:0000313" key="3">
    <source>
        <dbReference type="EMBL" id="KAE8394473.1"/>
    </source>
</evidence>
<dbReference type="OrthoDB" id="5382058at2759"/>
<dbReference type="AlphaFoldDB" id="A0A5N7CLW7"/>
<organism evidence="3">
    <name type="scientific">Petromyces alliaceus</name>
    <name type="common">Aspergillus alliaceus</name>
    <dbReference type="NCBI Taxonomy" id="209559"/>
    <lineage>
        <taxon>Eukaryota</taxon>
        <taxon>Fungi</taxon>
        <taxon>Dikarya</taxon>
        <taxon>Ascomycota</taxon>
        <taxon>Pezizomycotina</taxon>
        <taxon>Eurotiomycetes</taxon>
        <taxon>Eurotiomycetidae</taxon>
        <taxon>Eurotiales</taxon>
        <taxon>Aspergillaceae</taxon>
        <taxon>Aspergillus</taxon>
        <taxon>Aspergillus subgen. Circumdati</taxon>
    </lineage>
</organism>
<feature type="domain" description="AB hydrolase-1" evidence="2">
    <location>
        <begin position="162"/>
        <end position="278"/>
    </location>
</feature>
<name>A0A5N7CLW7_PETAA</name>
<feature type="signal peptide" evidence="1">
    <location>
        <begin position="1"/>
        <end position="22"/>
    </location>
</feature>
<proteinExistence type="predicted"/>
<dbReference type="EMBL" id="ML735223">
    <property type="protein sequence ID" value="KAE8394473.1"/>
    <property type="molecule type" value="Genomic_DNA"/>
</dbReference>
<protein>
    <submittedName>
        <fullName evidence="3">Alpha/Beta hydrolase protein</fullName>
    </submittedName>
</protein>
<reference evidence="3" key="1">
    <citation type="submission" date="2019-04" db="EMBL/GenBank/DDBJ databases">
        <title>Friends and foes A comparative genomics studyof 23 Aspergillus species from section Flavi.</title>
        <authorList>
            <consortium name="DOE Joint Genome Institute"/>
            <person name="Kjaerbolling I."/>
            <person name="Vesth T."/>
            <person name="Frisvad J.C."/>
            <person name="Nybo J.L."/>
            <person name="Theobald S."/>
            <person name="Kildgaard S."/>
            <person name="Isbrandt T."/>
            <person name="Kuo A."/>
            <person name="Sato A."/>
            <person name="Lyhne E.K."/>
            <person name="Kogle M.E."/>
            <person name="Wiebenga A."/>
            <person name="Kun R.S."/>
            <person name="Lubbers R.J."/>
            <person name="Makela M.R."/>
            <person name="Barry K."/>
            <person name="Chovatia M."/>
            <person name="Clum A."/>
            <person name="Daum C."/>
            <person name="Haridas S."/>
            <person name="He G."/>
            <person name="LaButti K."/>
            <person name="Lipzen A."/>
            <person name="Mondo S."/>
            <person name="Riley R."/>
            <person name="Salamov A."/>
            <person name="Simmons B.A."/>
            <person name="Magnuson J.K."/>
            <person name="Henrissat B."/>
            <person name="Mortensen U.H."/>
            <person name="Larsen T.O."/>
            <person name="Devries R.P."/>
            <person name="Grigoriev I.V."/>
            <person name="Machida M."/>
            <person name="Baker S.E."/>
            <person name="Andersen M.R."/>
        </authorList>
    </citation>
    <scope>NUCLEOTIDE SEQUENCE [LARGE SCALE GENOMIC DNA]</scope>
    <source>
        <strain evidence="3">IBT 14317</strain>
    </source>
</reference>
<dbReference type="Pfam" id="PF12697">
    <property type="entry name" value="Abhydrolase_6"/>
    <property type="match status" value="1"/>
</dbReference>
<dbReference type="PANTHER" id="PTHR34853:SF1">
    <property type="entry name" value="LIPASE 5"/>
    <property type="match status" value="1"/>
</dbReference>
<dbReference type="InterPro" id="IPR029058">
    <property type="entry name" value="AB_hydrolase_fold"/>
</dbReference>
<dbReference type="Proteomes" id="UP000326877">
    <property type="component" value="Unassembled WGS sequence"/>
</dbReference>
<accession>A0A5N7CLW7</accession>
<dbReference type="InterPro" id="IPR005152">
    <property type="entry name" value="Lipase_secreted"/>
</dbReference>
<feature type="chain" id="PRO_5024979672" evidence="1">
    <location>
        <begin position="23"/>
        <end position="637"/>
    </location>
</feature>